<evidence type="ECO:0000313" key="1">
    <source>
        <dbReference type="EMBL" id="KJU81502.1"/>
    </source>
</evidence>
<dbReference type="EMBL" id="LACI01002662">
    <property type="protein sequence ID" value="KJU81502.1"/>
    <property type="molecule type" value="Genomic_DNA"/>
</dbReference>
<dbReference type="Proteomes" id="UP000033423">
    <property type="component" value="Unassembled WGS sequence"/>
</dbReference>
<protein>
    <submittedName>
        <fullName evidence="1">Uncharacterized protein</fullName>
    </submittedName>
</protein>
<proteinExistence type="predicted"/>
<comment type="caution">
    <text evidence="1">The sequence shown here is derived from an EMBL/GenBank/DDBJ whole genome shotgun (WGS) entry which is preliminary data.</text>
</comment>
<accession>A0A0F3GI47</accession>
<evidence type="ECO:0000313" key="2">
    <source>
        <dbReference type="Proteomes" id="UP000033423"/>
    </source>
</evidence>
<dbReference type="AlphaFoldDB" id="A0A0F3GI47"/>
<sequence>MVDVLSATIVFTRNSRGLRPCNRQVIADVSIRPVKIAPSSLLLPKQIFLHWTALLSPRSETLFVGSTPS</sequence>
<gene>
    <name evidence="1" type="ORF">MBAV_006304</name>
</gene>
<name>A0A0F3GI47_9BACT</name>
<reference evidence="1 2" key="1">
    <citation type="submission" date="2015-02" db="EMBL/GenBank/DDBJ databases">
        <title>Single-cell genomics of uncultivated deep-branching MTB reveals a conserved set of magnetosome genes.</title>
        <authorList>
            <person name="Kolinko S."/>
            <person name="Richter M."/>
            <person name="Glockner F.O."/>
            <person name="Brachmann A."/>
            <person name="Schuler D."/>
        </authorList>
    </citation>
    <scope>NUCLEOTIDE SEQUENCE [LARGE SCALE GENOMIC DNA]</scope>
    <source>
        <strain evidence="1">TM-1</strain>
    </source>
</reference>
<organism evidence="1 2">
    <name type="scientific">Candidatus Magnetobacterium bavaricum</name>
    <dbReference type="NCBI Taxonomy" id="29290"/>
    <lineage>
        <taxon>Bacteria</taxon>
        <taxon>Pseudomonadati</taxon>
        <taxon>Nitrospirota</taxon>
        <taxon>Thermodesulfovibrionia</taxon>
        <taxon>Thermodesulfovibrionales</taxon>
        <taxon>Candidatus Magnetobacteriaceae</taxon>
        <taxon>Candidatus Magnetobacterium</taxon>
    </lineage>
</organism>
<keyword evidence="2" id="KW-1185">Reference proteome</keyword>